<reference evidence="1 2" key="1">
    <citation type="journal article" date="2016" name="Nat. Commun.">
        <title>Thousands of microbial genomes shed light on interconnected biogeochemical processes in an aquifer system.</title>
        <authorList>
            <person name="Anantharaman K."/>
            <person name="Brown C.T."/>
            <person name="Hug L.A."/>
            <person name="Sharon I."/>
            <person name="Castelle C.J."/>
            <person name="Probst A.J."/>
            <person name="Thomas B.C."/>
            <person name="Singh A."/>
            <person name="Wilkins M.J."/>
            <person name="Karaoz U."/>
            <person name="Brodie E.L."/>
            <person name="Williams K.H."/>
            <person name="Hubbard S.S."/>
            <person name="Banfield J.F."/>
        </authorList>
    </citation>
    <scope>NUCLEOTIDE SEQUENCE [LARGE SCALE GENOMIC DNA]</scope>
</reference>
<name>A0A1F7RXJ7_9BACT</name>
<dbReference type="Proteomes" id="UP000179266">
    <property type="component" value="Unassembled WGS sequence"/>
</dbReference>
<evidence type="ECO:0000313" key="2">
    <source>
        <dbReference type="Proteomes" id="UP000179266"/>
    </source>
</evidence>
<accession>A0A1F7RXJ7</accession>
<dbReference type="InterPro" id="IPR029063">
    <property type="entry name" value="SAM-dependent_MTases_sf"/>
</dbReference>
<dbReference type="SUPFAM" id="SSF53335">
    <property type="entry name" value="S-adenosyl-L-methionine-dependent methyltransferases"/>
    <property type="match status" value="1"/>
</dbReference>
<sequence>MLIREFYRILKNPGYLIISTPNILEIRSRIRFLFSGFYNKFKRPLNESKISFSSHINPITYPELRYILHVSGFKIETVTVNQIKFQSFFYLPLVPFIKMYTYISLLHREKDPAQRNINSEIARQMINISTLLGETLIVLAKKNI</sequence>
<proteinExistence type="predicted"/>
<dbReference type="Gene3D" id="3.40.50.150">
    <property type="entry name" value="Vaccinia Virus protein VP39"/>
    <property type="match status" value="1"/>
</dbReference>
<dbReference type="EMBL" id="MGDD01000138">
    <property type="protein sequence ID" value="OGL46279.1"/>
    <property type="molecule type" value="Genomic_DNA"/>
</dbReference>
<comment type="caution">
    <text evidence="1">The sequence shown here is derived from an EMBL/GenBank/DDBJ whole genome shotgun (WGS) entry which is preliminary data.</text>
</comment>
<gene>
    <name evidence="1" type="ORF">A2161_14910</name>
</gene>
<dbReference type="AlphaFoldDB" id="A0A1F7RXJ7"/>
<evidence type="ECO:0008006" key="3">
    <source>
        <dbReference type="Google" id="ProtNLM"/>
    </source>
</evidence>
<protein>
    <recommendedName>
        <fullName evidence="3">Methyltransferase type 11 domain-containing protein</fullName>
    </recommendedName>
</protein>
<organism evidence="1 2">
    <name type="scientific">Candidatus Schekmanbacteria bacterium RBG_13_48_7</name>
    <dbReference type="NCBI Taxonomy" id="1817878"/>
    <lineage>
        <taxon>Bacteria</taxon>
        <taxon>Candidatus Schekmaniibacteriota</taxon>
    </lineage>
</organism>
<evidence type="ECO:0000313" key="1">
    <source>
        <dbReference type="EMBL" id="OGL46279.1"/>
    </source>
</evidence>